<feature type="domain" description="HTH cro/C1-type" evidence="1">
    <location>
        <begin position="15"/>
        <end position="71"/>
    </location>
</feature>
<dbReference type="EMBL" id="PYAS01000030">
    <property type="protein sequence ID" value="PSL18602.1"/>
    <property type="molecule type" value="Genomic_DNA"/>
</dbReference>
<evidence type="ECO:0000313" key="3">
    <source>
        <dbReference type="Proteomes" id="UP000241964"/>
    </source>
</evidence>
<organism evidence="2 3">
    <name type="scientific">Dyadobacter jiangsuensis</name>
    <dbReference type="NCBI Taxonomy" id="1591085"/>
    <lineage>
        <taxon>Bacteria</taxon>
        <taxon>Pseudomonadati</taxon>
        <taxon>Bacteroidota</taxon>
        <taxon>Cytophagia</taxon>
        <taxon>Cytophagales</taxon>
        <taxon>Spirosomataceae</taxon>
        <taxon>Dyadobacter</taxon>
    </lineage>
</organism>
<dbReference type="CDD" id="cd00093">
    <property type="entry name" value="HTH_XRE"/>
    <property type="match status" value="1"/>
</dbReference>
<sequence length="77" mass="8789">MAKITELEQYVIDRVKARRLELGISQKELAHLLNASEGWVGLVESTKTDDKYSLRRINDLAKILNCSPKDFLPDSPF</sequence>
<proteinExistence type="predicted"/>
<dbReference type="InterPro" id="IPR010982">
    <property type="entry name" value="Lambda_DNA-bd_dom_sf"/>
</dbReference>
<evidence type="ECO:0000313" key="2">
    <source>
        <dbReference type="EMBL" id="PSL18602.1"/>
    </source>
</evidence>
<dbReference type="OrthoDB" id="1098513at2"/>
<dbReference type="InterPro" id="IPR001387">
    <property type="entry name" value="Cro/C1-type_HTH"/>
</dbReference>
<dbReference type="GO" id="GO:0003677">
    <property type="term" value="F:DNA binding"/>
    <property type="evidence" value="ECO:0007669"/>
    <property type="project" value="UniProtKB-KW"/>
</dbReference>
<dbReference type="SMART" id="SM00530">
    <property type="entry name" value="HTH_XRE"/>
    <property type="match status" value="1"/>
</dbReference>
<reference evidence="2 3" key="1">
    <citation type="submission" date="2018-03" db="EMBL/GenBank/DDBJ databases">
        <title>Genomic Encyclopedia of Archaeal and Bacterial Type Strains, Phase II (KMG-II): from individual species to whole genera.</title>
        <authorList>
            <person name="Goeker M."/>
        </authorList>
    </citation>
    <scope>NUCLEOTIDE SEQUENCE [LARGE SCALE GENOMIC DNA]</scope>
    <source>
        <strain evidence="2 3">DSM 29057</strain>
    </source>
</reference>
<dbReference type="Pfam" id="PF13443">
    <property type="entry name" value="HTH_26"/>
    <property type="match status" value="1"/>
</dbReference>
<gene>
    <name evidence="2" type="ORF">CLV60_13029</name>
</gene>
<comment type="caution">
    <text evidence="2">The sequence shown here is derived from an EMBL/GenBank/DDBJ whole genome shotgun (WGS) entry which is preliminary data.</text>
</comment>
<dbReference type="RefSeq" id="WP_106599708.1">
    <property type="nucleotide sequence ID" value="NZ_PYAS01000030.1"/>
</dbReference>
<dbReference type="Gene3D" id="1.10.260.40">
    <property type="entry name" value="lambda repressor-like DNA-binding domains"/>
    <property type="match status" value="1"/>
</dbReference>
<dbReference type="Proteomes" id="UP000241964">
    <property type="component" value="Unassembled WGS sequence"/>
</dbReference>
<dbReference type="PROSITE" id="PS50943">
    <property type="entry name" value="HTH_CROC1"/>
    <property type="match status" value="1"/>
</dbReference>
<accession>A0A2P8FAC4</accession>
<dbReference type="SUPFAM" id="SSF47413">
    <property type="entry name" value="lambda repressor-like DNA-binding domains"/>
    <property type="match status" value="1"/>
</dbReference>
<evidence type="ECO:0000259" key="1">
    <source>
        <dbReference type="PROSITE" id="PS50943"/>
    </source>
</evidence>
<keyword evidence="3" id="KW-1185">Reference proteome</keyword>
<dbReference type="AlphaFoldDB" id="A0A2P8FAC4"/>
<keyword evidence="2" id="KW-0238">DNA-binding</keyword>
<protein>
    <submittedName>
        <fullName evidence="2">Cro/C1-type helix-turn-helix DNA-binding protein</fullName>
    </submittedName>
</protein>
<name>A0A2P8FAC4_9BACT</name>